<gene>
    <name evidence="2" type="ORF">PECUL_23A018248</name>
</gene>
<dbReference type="AlphaFoldDB" id="A0AAD1W9I0"/>
<dbReference type="EMBL" id="OW240916">
    <property type="protein sequence ID" value="CAH2294529.1"/>
    <property type="molecule type" value="Genomic_DNA"/>
</dbReference>
<accession>A0AAD1W9I0</accession>
<name>A0AAD1W9I0_PELCU</name>
<evidence type="ECO:0000313" key="3">
    <source>
        <dbReference type="Proteomes" id="UP001295444"/>
    </source>
</evidence>
<reference evidence="2" key="1">
    <citation type="submission" date="2022-03" db="EMBL/GenBank/DDBJ databases">
        <authorList>
            <person name="Alioto T."/>
            <person name="Alioto T."/>
            <person name="Gomez Garrido J."/>
        </authorList>
    </citation>
    <scope>NUCLEOTIDE SEQUENCE</scope>
</reference>
<organism evidence="2 3">
    <name type="scientific">Pelobates cultripes</name>
    <name type="common">Western spadefoot toad</name>
    <dbReference type="NCBI Taxonomy" id="61616"/>
    <lineage>
        <taxon>Eukaryota</taxon>
        <taxon>Metazoa</taxon>
        <taxon>Chordata</taxon>
        <taxon>Craniata</taxon>
        <taxon>Vertebrata</taxon>
        <taxon>Euteleostomi</taxon>
        <taxon>Amphibia</taxon>
        <taxon>Batrachia</taxon>
        <taxon>Anura</taxon>
        <taxon>Pelobatoidea</taxon>
        <taxon>Pelobatidae</taxon>
        <taxon>Pelobates</taxon>
    </lineage>
</organism>
<evidence type="ECO:0000256" key="1">
    <source>
        <dbReference type="SAM" id="MobiDB-lite"/>
    </source>
</evidence>
<sequence>MLQRQTAPKMVTRRENEVNRPDSQAGTTAPGDTLISTTPLEAMADQDQQDIAPKGAQTDVGGKLGRSPYRGAVGECTHAGYRGRGSRSQARGAKGERPDAKPTTLTHLPDTESRSRNRRLQEMCQY</sequence>
<feature type="region of interest" description="Disordered" evidence="1">
    <location>
        <begin position="1"/>
        <end position="126"/>
    </location>
</feature>
<feature type="compositionally biased region" description="Basic and acidic residues" evidence="1">
    <location>
        <begin position="109"/>
        <end position="126"/>
    </location>
</feature>
<keyword evidence="3" id="KW-1185">Reference proteome</keyword>
<dbReference type="Proteomes" id="UP001295444">
    <property type="component" value="Chromosome 05"/>
</dbReference>
<evidence type="ECO:0000313" key="2">
    <source>
        <dbReference type="EMBL" id="CAH2294529.1"/>
    </source>
</evidence>
<proteinExistence type="predicted"/>
<protein>
    <submittedName>
        <fullName evidence="2">Uncharacterized protein</fullName>
    </submittedName>
</protein>